<feature type="transmembrane region" description="Helical" evidence="1">
    <location>
        <begin position="233"/>
        <end position="254"/>
    </location>
</feature>
<name>A0A4R5FSV3_9ACTN</name>
<dbReference type="EMBL" id="SMLD01000020">
    <property type="protein sequence ID" value="TDE56432.1"/>
    <property type="molecule type" value="Genomic_DNA"/>
</dbReference>
<feature type="transmembrane region" description="Helical" evidence="1">
    <location>
        <begin position="199"/>
        <end position="221"/>
    </location>
</feature>
<evidence type="ECO:0000313" key="3">
    <source>
        <dbReference type="Proteomes" id="UP000295136"/>
    </source>
</evidence>
<evidence type="ECO:0000313" key="2">
    <source>
        <dbReference type="EMBL" id="TDE56432.1"/>
    </source>
</evidence>
<proteinExistence type="predicted"/>
<gene>
    <name evidence="2" type="ORF">E1295_10830</name>
</gene>
<keyword evidence="1" id="KW-0472">Membrane</keyword>
<feature type="transmembrane region" description="Helical" evidence="1">
    <location>
        <begin position="160"/>
        <end position="178"/>
    </location>
</feature>
<reference evidence="2 3" key="1">
    <citation type="submission" date="2019-03" db="EMBL/GenBank/DDBJ databases">
        <title>Draft genome sequences of novel Actinobacteria.</title>
        <authorList>
            <person name="Sahin N."/>
            <person name="Ay H."/>
            <person name="Saygin H."/>
        </authorList>
    </citation>
    <scope>NUCLEOTIDE SEQUENCE [LARGE SCALE GENOMIC DNA]</scope>
    <source>
        <strain evidence="2 3">6K102</strain>
    </source>
</reference>
<feature type="transmembrane region" description="Helical" evidence="1">
    <location>
        <begin position="118"/>
        <end position="140"/>
    </location>
</feature>
<accession>A0A4R5FSV3</accession>
<keyword evidence="3" id="KW-1185">Reference proteome</keyword>
<sequence length="268" mass="28158">MSDAGVMSVLGYVTGLSLPVALVAVVVVPVVRACLRGRVWGYVALAALAVVCAVVIVLLGGALWAYAGNVTAGLRSYAGRTAWTLADLAAFAAWAWITFRLFGGALPRWAGPEQARRWGRVATVGAALCPLPYACYRLTWLTPWPTDMSGPIDLPLRLQGLMLAFAAVTASVLTLGLISRWGEVFPRWVPVLRGRPVPVALPVVVGGAVAGACCLASPGLTVNAVERGEPWALLLWPYPLWGVLLGAAVLAYGLRRRQGGYTPASTGA</sequence>
<protein>
    <submittedName>
        <fullName evidence="2">Uncharacterized protein</fullName>
    </submittedName>
</protein>
<dbReference type="Proteomes" id="UP000295136">
    <property type="component" value="Unassembled WGS sequence"/>
</dbReference>
<feature type="transmembrane region" description="Helical" evidence="1">
    <location>
        <begin position="42"/>
        <end position="65"/>
    </location>
</feature>
<keyword evidence="1" id="KW-1133">Transmembrane helix</keyword>
<organism evidence="2 3">
    <name type="scientific">Nonomuraea mesophila</name>
    <dbReference type="NCBI Taxonomy" id="2530382"/>
    <lineage>
        <taxon>Bacteria</taxon>
        <taxon>Bacillati</taxon>
        <taxon>Actinomycetota</taxon>
        <taxon>Actinomycetes</taxon>
        <taxon>Streptosporangiales</taxon>
        <taxon>Streptosporangiaceae</taxon>
        <taxon>Nonomuraea</taxon>
    </lineage>
</organism>
<evidence type="ECO:0000256" key="1">
    <source>
        <dbReference type="SAM" id="Phobius"/>
    </source>
</evidence>
<feature type="transmembrane region" description="Helical" evidence="1">
    <location>
        <begin position="12"/>
        <end position="35"/>
    </location>
</feature>
<comment type="caution">
    <text evidence="2">The sequence shown here is derived from an EMBL/GenBank/DDBJ whole genome shotgun (WGS) entry which is preliminary data.</text>
</comment>
<feature type="transmembrane region" description="Helical" evidence="1">
    <location>
        <begin position="85"/>
        <end position="106"/>
    </location>
</feature>
<keyword evidence="1" id="KW-0812">Transmembrane</keyword>
<dbReference type="AlphaFoldDB" id="A0A4R5FSV3"/>